<keyword evidence="3" id="KW-1185">Reference proteome</keyword>
<sequence length="406" mass="47499">MDFEKTAYAKVIEHKEQKLHNVLQELVNDAKRDDVETIKLRSERLKKLNDEKEELLKKIEVAKVNMDFELKQLRDTFNSEKDLKQNHFREKEKLISLELQTLEEQHDLLQKEYSTLLSKLEADQSTIRFLEIEVQSKKNKMEELQYRLSDMRSLISELQLDLNNALTLFSKFESGEYKETRAKWLHAKTRLQQEKHKRLKIEIQIREISGIPNIVILDTDSSKTLKNSSLNEFFKPPDYDWKSEMLTALESSLEGVSSCVYLFNEDKNSITDLRLIIVPHLEKIINEQDRFSNYDTTFAELDNLDTIRSVLEDPIEFQISELPLEINALYVKMTNLETSNIRKAMIFLISACSPSDLKSDSIQQMGRTLQCITIAENVSASWGEPMQLLASLKRLHLRKSYSFLNK</sequence>
<gene>
    <name evidence="2" type="ORF">PMKS-000271</name>
</gene>
<dbReference type="EMBL" id="BDGI01000009">
    <property type="protein sequence ID" value="GAV26815.1"/>
    <property type="molecule type" value="Genomic_DNA"/>
</dbReference>
<organism evidence="2 3">
    <name type="scientific">Pichia membranifaciens</name>
    <dbReference type="NCBI Taxonomy" id="4926"/>
    <lineage>
        <taxon>Eukaryota</taxon>
        <taxon>Fungi</taxon>
        <taxon>Dikarya</taxon>
        <taxon>Ascomycota</taxon>
        <taxon>Saccharomycotina</taxon>
        <taxon>Pichiomycetes</taxon>
        <taxon>Pichiales</taxon>
        <taxon>Pichiaceae</taxon>
        <taxon>Pichia</taxon>
    </lineage>
</organism>
<accession>A0A1Q2YBA5</accession>
<evidence type="ECO:0000313" key="2">
    <source>
        <dbReference type="EMBL" id="GAV26815.1"/>
    </source>
</evidence>
<reference evidence="2 3" key="1">
    <citation type="submission" date="2016-08" db="EMBL/GenBank/DDBJ databases">
        <title>Whole genome shotgun sequence of Pichia membranifaciens KS47-1.</title>
        <authorList>
            <person name="Konishi M."/>
            <person name="Ishida M."/>
            <person name="Arakawa T."/>
            <person name="Kato Y."/>
            <person name="Horiuchi J."/>
        </authorList>
    </citation>
    <scope>NUCLEOTIDE SEQUENCE [LARGE SCALE GENOMIC DNA]</scope>
    <source>
        <strain evidence="2 3">KS47-1</strain>
    </source>
</reference>
<dbReference type="AlphaFoldDB" id="A0A1Q2YBA5"/>
<evidence type="ECO:0000313" key="3">
    <source>
        <dbReference type="Proteomes" id="UP000186136"/>
    </source>
</evidence>
<keyword evidence="1" id="KW-0175">Coiled coil</keyword>
<name>A0A1Q2YBA5_9ASCO</name>
<proteinExistence type="predicted"/>
<protein>
    <submittedName>
        <fullName evidence="2">Uncharacterized protein</fullName>
    </submittedName>
</protein>
<evidence type="ECO:0000256" key="1">
    <source>
        <dbReference type="SAM" id="Coils"/>
    </source>
</evidence>
<dbReference type="OrthoDB" id="425925at2759"/>
<feature type="coiled-coil region" evidence="1">
    <location>
        <begin position="92"/>
        <end position="161"/>
    </location>
</feature>
<comment type="caution">
    <text evidence="2">The sequence shown here is derived from an EMBL/GenBank/DDBJ whole genome shotgun (WGS) entry which is preliminary data.</text>
</comment>
<feature type="coiled-coil region" evidence="1">
    <location>
        <begin position="35"/>
        <end position="65"/>
    </location>
</feature>
<dbReference type="Proteomes" id="UP000186136">
    <property type="component" value="Unassembled WGS sequence"/>
</dbReference>